<dbReference type="AlphaFoldDB" id="A0A921NT39"/>
<dbReference type="PIRSF" id="PIRSF004669">
    <property type="entry name" value="FliQ"/>
    <property type="match status" value="1"/>
</dbReference>
<proteinExistence type="inferred from homology"/>
<comment type="caution">
    <text evidence="10">The sequence shown here is derived from an EMBL/GenBank/DDBJ whole genome shotgun (WGS) entry which is preliminary data.</text>
</comment>
<name>A0A921NT39_9RHOB</name>
<evidence type="ECO:0000256" key="6">
    <source>
        <dbReference type="ARBA" id="ARBA00022989"/>
    </source>
</evidence>
<feature type="transmembrane region" description="Helical" evidence="9">
    <location>
        <begin position="51"/>
        <end position="73"/>
    </location>
</feature>
<dbReference type="InterPro" id="IPR002191">
    <property type="entry name" value="Bac_export_3"/>
</dbReference>
<feature type="transmembrane region" description="Helical" evidence="9">
    <location>
        <begin position="16"/>
        <end position="39"/>
    </location>
</feature>
<dbReference type="NCBIfam" id="TIGR01402">
    <property type="entry name" value="fliQ"/>
    <property type="match status" value="1"/>
</dbReference>
<evidence type="ECO:0000256" key="5">
    <source>
        <dbReference type="ARBA" id="ARBA00022692"/>
    </source>
</evidence>
<organism evidence="10 11">
    <name type="scientific">Profundibacterium mesophilum KAUST100406-0324</name>
    <dbReference type="NCBI Taxonomy" id="1037889"/>
    <lineage>
        <taxon>Bacteria</taxon>
        <taxon>Pseudomonadati</taxon>
        <taxon>Pseudomonadota</taxon>
        <taxon>Alphaproteobacteria</taxon>
        <taxon>Rhodobacterales</taxon>
        <taxon>Roseobacteraceae</taxon>
        <taxon>Profundibacterium</taxon>
    </lineage>
</organism>
<dbReference type="InterPro" id="IPR006305">
    <property type="entry name" value="FliQ"/>
</dbReference>
<evidence type="ECO:0000313" key="11">
    <source>
        <dbReference type="Proteomes" id="UP000698242"/>
    </source>
</evidence>
<dbReference type="GO" id="GO:0044780">
    <property type="term" value="P:bacterial-type flagellum assembly"/>
    <property type="evidence" value="ECO:0007669"/>
    <property type="project" value="InterPro"/>
</dbReference>
<dbReference type="PRINTS" id="PR00952">
    <property type="entry name" value="TYPE3IMQPROT"/>
</dbReference>
<comment type="similarity">
    <text evidence="2 9">Belongs to the FliQ/MopD/SpaQ family.</text>
</comment>
<keyword evidence="4 9" id="KW-1003">Cell membrane</keyword>
<dbReference type="GO" id="GO:0009306">
    <property type="term" value="P:protein secretion"/>
    <property type="evidence" value="ECO:0007669"/>
    <property type="project" value="InterPro"/>
</dbReference>
<protein>
    <recommendedName>
        <fullName evidence="3 9">Flagellar biosynthetic protein FliQ</fullName>
    </recommendedName>
</protein>
<sequence length="89" mass="9574">MNEADTYDILSDALLAVLWSSAPVLALSLGVGLAIALFQALTQIQEMTLTFVPKIVVIFLTLLFSLPFMYGILKGLSDRVFDLIVGGAV</sequence>
<dbReference type="Proteomes" id="UP000698242">
    <property type="component" value="Unassembled WGS sequence"/>
</dbReference>
<keyword evidence="7 9" id="KW-0472">Membrane</keyword>
<dbReference type="EMBL" id="APKE01000036">
    <property type="protein sequence ID" value="KAF0674621.1"/>
    <property type="molecule type" value="Genomic_DNA"/>
</dbReference>
<evidence type="ECO:0000313" key="10">
    <source>
        <dbReference type="EMBL" id="KAF0674621.1"/>
    </source>
</evidence>
<keyword evidence="5 9" id="KW-0812">Transmembrane</keyword>
<comment type="function">
    <text evidence="9">Role in flagellar biosynthesis.</text>
</comment>
<evidence type="ECO:0000256" key="7">
    <source>
        <dbReference type="ARBA" id="ARBA00023136"/>
    </source>
</evidence>
<keyword evidence="10" id="KW-0282">Flagellum</keyword>
<reference evidence="10" key="1">
    <citation type="submission" date="2013-03" db="EMBL/GenBank/DDBJ databases">
        <title>Genome Sequence of the Profundibacterium mesophilum strain KAUST100406-0324T from Red Sea, a novel genus in the family Rhodobacteraceae.</title>
        <authorList>
            <person name="Essack M."/>
            <person name="Alam I."/>
            <person name="Lafi F."/>
            <person name="Alawi W."/>
            <person name="Kamanu F."/>
            <person name="Al-Suwailem A."/>
            <person name="Lee O.O."/>
            <person name="Xu Y."/>
            <person name="Bajic V."/>
            <person name="Qian P.-Y."/>
            <person name="Archer J."/>
        </authorList>
    </citation>
    <scope>NUCLEOTIDE SEQUENCE</scope>
    <source>
        <strain evidence="10">KAUST100406-0324</strain>
    </source>
</reference>
<evidence type="ECO:0000256" key="1">
    <source>
        <dbReference type="ARBA" id="ARBA00004651"/>
    </source>
</evidence>
<evidence type="ECO:0000256" key="2">
    <source>
        <dbReference type="ARBA" id="ARBA00006156"/>
    </source>
</evidence>
<accession>A0A921NT39</accession>
<dbReference type="PANTHER" id="PTHR34040:SF2">
    <property type="entry name" value="FLAGELLAR BIOSYNTHETIC PROTEIN FLIQ"/>
    <property type="match status" value="1"/>
</dbReference>
<dbReference type="RefSeq" id="WP_159966514.1">
    <property type="nucleotide sequence ID" value="NZ_APKE01000036.1"/>
</dbReference>
<keyword evidence="8 9" id="KW-0975">Bacterial flagellum</keyword>
<keyword evidence="10" id="KW-0969">Cilium</keyword>
<dbReference type="GO" id="GO:0009425">
    <property type="term" value="C:bacterial-type flagellum basal body"/>
    <property type="evidence" value="ECO:0007669"/>
    <property type="project" value="UniProtKB-SubCell"/>
</dbReference>
<dbReference type="GO" id="GO:0005886">
    <property type="term" value="C:plasma membrane"/>
    <property type="evidence" value="ECO:0007669"/>
    <property type="project" value="UniProtKB-SubCell"/>
</dbReference>
<keyword evidence="10" id="KW-0966">Cell projection</keyword>
<keyword evidence="11" id="KW-1185">Reference proteome</keyword>
<evidence type="ECO:0000256" key="8">
    <source>
        <dbReference type="ARBA" id="ARBA00023143"/>
    </source>
</evidence>
<gene>
    <name evidence="9 10" type="primary">fliQ</name>
    <name evidence="10" type="ORF">PMES_03003</name>
</gene>
<dbReference type="Pfam" id="PF01313">
    <property type="entry name" value="Bac_export_3"/>
    <property type="match status" value="1"/>
</dbReference>
<dbReference type="PANTHER" id="PTHR34040">
    <property type="entry name" value="FLAGELLAR BIOSYNTHETIC PROTEIN FLIQ"/>
    <property type="match status" value="1"/>
</dbReference>
<comment type="subcellular location">
    <subcellularLocation>
        <location evidence="1 9">Cell membrane</location>
        <topology evidence="1">Multi-pass membrane protein</topology>
    </subcellularLocation>
    <subcellularLocation>
        <location evidence="9">Bacterial flagellum basal body</location>
    </subcellularLocation>
</comment>
<keyword evidence="6 9" id="KW-1133">Transmembrane helix</keyword>
<dbReference type="OrthoDB" id="9806440at2"/>
<evidence type="ECO:0000256" key="4">
    <source>
        <dbReference type="ARBA" id="ARBA00022475"/>
    </source>
</evidence>
<evidence type="ECO:0000256" key="3">
    <source>
        <dbReference type="ARBA" id="ARBA00021718"/>
    </source>
</evidence>
<evidence type="ECO:0000256" key="9">
    <source>
        <dbReference type="RuleBase" id="RU364090"/>
    </source>
</evidence>